<organism evidence="3">
    <name type="scientific">uncultured Aureispira sp</name>
    <dbReference type="NCBI Taxonomy" id="1331704"/>
    <lineage>
        <taxon>Bacteria</taxon>
        <taxon>Pseudomonadati</taxon>
        <taxon>Bacteroidota</taxon>
        <taxon>Saprospiria</taxon>
        <taxon>Saprospirales</taxon>
        <taxon>Saprospiraceae</taxon>
        <taxon>Aureispira</taxon>
        <taxon>environmental samples</taxon>
    </lineage>
</organism>
<dbReference type="SUPFAM" id="SSF56935">
    <property type="entry name" value="Porins"/>
    <property type="match status" value="1"/>
</dbReference>
<feature type="chain" id="PRO_5027932196" description="Outer membrane protein beta-barrel domain-containing protein" evidence="1">
    <location>
        <begin position="21"/>
        <end position="899"/>
    </location>
</feature>
<feature type="domain" description="Outer membrane protein beta-barrel" evidence="2">
    <location>
        <begin position="441"/>
        <end position="895"/>
    </location>
</feature>
<reference evidence="3" key="1">
    <citation type="submission" date="2020-01" db="EMBL/GenBank/DDBJ databases">
        <authorList>
            <person name="Meier V. D."/>
            <person name="Meier V D."/>
        </authorList>
    </citation>
    <scope>NUCLEOTIDE SEQUENCE</scope>
    <source>
        <strain evidence="3">HLG_WM_MAG_10</strain>
    </source>
</reference>
<gene>
    <name evidence="3" type="ORF">HELGO_WM36132</name>
</gene>
<dbReference type="Pfam" id="PF13715">
    <property type="entry name" value="CarbopepD_reg_2"/>
    <property type="match status" value="1"/>
</dbReference>
<dbReference type="InterPro" id="IPR041700">
    <property type="entry name" value="OMP_b-brl_3"/>
</dbReference>
<keyword evidence="1" id="KW-0732">Signal</keyword>
<protein>
    <recommendedName>
        <fullName evidence="2">Outer membrane protein beta-barrel domain-containing protein</fullName>
    </recommendedName>
</protein>
<sequence>MKYVLLSLLLISFLSQQAAAQKTAKITGNVLDIEDNPLVAATVVLLHLPDSSIASYCLTNDAGKFQLSVKRDSTYLLQISYLGYGAHYQRLILRADTVLGTIQLKEANALLDAVEVVAEHIPVQMKGDTLSFNSAAFHVQAHDDVESLLKQLPGLEIDPNGVIKMNGKIVTEILVDGKTFFGDNAQAALKNLSADAINKIDITNTKKNKQGLETTEDEKTIDLKLKESAKTGLIGNVNLGYGYTLPPKMGQNGMPELDNHRYQSGLALNYFTPKYRASVFGNVNNVNGMGGLSSGGNARGATTNLRSGVTRKILLGTNLNIFASKKVEIGFTYHYHNALTTIEQETFKESVLPNNLYTRESQEQNLSYPQRHFIYGSIKAKMDSTQKLNFRIRMNYQTGGSFSNKMDSTKNSNGILGNEVRQRYESSHDRFSIAPSLNYQKEFKKKGRELVANVVVDLMSNQNNSENKSYTTLYNDSGVLKAIDTLEQQQVRAKNNQNYRANITFREPIGKDNKLYFKLLAGIKEDRNEQATYDLLGQEQVGNTNFTDAYWRQYNHQEFNITFKRNVDAYNLSVGLGVKRSALKGMIASSINPIAQDFYFPTGNFRFQYFISKSKKITLTYKNRFSEPSLQQLQPVVNNQDPLSLVIGNPDLLPEYQHNIRLRMDWWEQLTFTNFYTNLNLNVTKNTIIQSQIFDEDFRATYKPINGGLTYRGGLYLGCNTISKKLQLKVDARAGVSLNQRPIVLNGIFTEQLNYDYNANLTLSNKKKKIVDVLATARWEIGNAVYKENSALNVSYINHSYAAKIRVTIAKKWNLSTNFEYRIYANTGNQEAITVPIWTAGVNRTFLKTNALKVELMGENLLNEALQVSQNNQNGIFSETKSLLLGRYIMLKIQYQIKS</sequence>
<feature type="signal peptide" evidence="1">
    <location>
        <begin position="1"/>
        <end position="20"/>
    </location>
</feature>
<proteinExistence type="predicted"/>
<evidence type="ECO:0000313" key="3">
    <source>
        <dbReference type="EMBL" id="CAA6809376.1"/>
    </source>
</evidence>
<evidence type="ECO:0000259" key="2">
    <source>
        <dbReference type="Pfam" id="PF14905"/>
    </source>
</evidence>
<dbReference type="EMBL" id="CACVAQ010000153">
    <property type="protein sequence ID" value="CAA6809376.1"/>
    <property type="molecule type" value="Genomic_DNA"/>
</dbReference>
<dbReference type="Pfam" id="PF14905">
    <property type="entry name" value="OMP_b-brl_3"/>
    <property type="match status" value="1"/>
</dbReference>
<dbReference type="SUPFAM" id="SSF49464">
    <property type="entry name" value="Carboxypeptidase regulatory domain-like"/>
    <property type="match status" value="1"/>
</dbReference>
<name>A0A6S6T3A2_9BACT</name>
<evidence type="ECO:0000256" key="1">
    <source>
        <dbReference type="SAM" id="SignalP"/>
    </source>
</evidence>
<dbReference type="InterPro" id="IPR008969">
    <property type="entry name" value="CarboxyPept-like_regulatory"/>
</dbReference>
<dbReference type="AlphaFoldDB" id="A0A6S6T3A2"/>
<accession>A0A6S6T3A2</accession>